<evidence type="ECO:0000256" key="8">
    <source>
        <dbReference type="ARBA" id="ARBA00022989"/>
    </source>
</evidence>
<dbReference type="GO" id="GO:0000139">
    <property type="term" value="C:Golgi membrane"/>
    <property type="evidence" value="ECO:0007669"/>
    <property type="project" value="UniProtKB-SubCell"/>
</dbReference>
<dbReference type="GO" id="GO:0001665">
    <property type="term" value="F:alpha-N-acetylgalactosaminide alpha-2,6-sialyltransferase activity"/>
    <property type="evidence" value="ECO:0007669"/>
    <property type="project" value="UniProtKB-EC"/>
</dbReference>
<evidence type="ECO:0000256" key="16">
    <source>
        <dbReference type="ARBA" id="ARBA00052285"/>
    </source>
</evidence>
<evidence type="ECO:0000256" key="7">
    <source>
        <dbReference type="ARBA" id="ARBA00022968"/>
    </source>
</evidence>
<keyword evidence="4" id="KW-0328">Glycosyltransferase</keyword>
<dbReference type="Gene3D" id="3.90.1480.20">
    <property type="entry name" value="Glycosyl transferase family 29"/>
    <property type="match status" value="1"/>
</dbReference>
<organism evidence="18 19">
    <name type="scientific">Molossus molossus</name>
    <name type="common">Pallas' mastiff bat</name>
    <name type="synonym">Vespertilio molossus</name>
    <dbReference type="NCBI Taxonomy" id="27622"/>
    <lineage>
        <taxon>Eukaryota</taxon>
        <taxon>Metazoa</taxon>
        <taxon>Chordata</taxon>
        <taxon>Craniata</taxon>
        <taxon>Vertebrata</taxon>
        <taxon>Euteleostomi</taxon>
        <taxon>Mammalia</taxon>
        <taxon>Eutheria</taxon>
        <taxon>Laurasiatheria</taxon>
        <taxon>Chiroptera</taxon>
        <taxon>Yangochiroptera</taxon>
        <taxon>Molossidae</taxon>
        <taxon>Molossus</taxon>
    </lineage>
</organism>
<comment type="catalytic activity">
    <reaction evidence="13">
        <text>a beta-D-galactosyl-(1-&gt;3)-N-acetyl-alpha-D-galactosaminyl derivative + CMP-N-acetyl-beta-neuraminate = a beta-D-galactosyl-(1-&gt;3)-[N-acetyl-alpha-neuraminyl-(2-&gt;6)]-N-acetyl-alpha-D-galactosaminyl derivative + CMP + H(+)</text>
        <dbReference type="Rhea" id="RHEA:11136"/>
        <dbReference type="ChEBI" id="CHEBI:15378"/>
        <dbReference type="ChEBI" id="CHEBI:57812"/>
        <dbReference type="ChEBI" id="CHEBI:60377"/>
        <dbReference type="ChEBI" id="CHEBI:133470"/>
        <dbReference type="ChEBI" id="CHEBI:140764"/>
        <dbReference type="EC" id="2.4.3.3"/>
    </reaction>
    <physiologicalReaction direction="left-to-right" evidence="13">
        <dbReference type="Rhea" id="RHEA:11137"/>
    </physiologicalReaction>
</comment>
<comment type="subcellular location">
    <subcellularLocation>
        <location evidence="1">Golgi apparatus membrane</location>
        <topology evidence="1">Single-pass type II membrane protein</topology>
    </subcellularLocation>
</comment>
<reference evidence="18 19" key="1">
    <citation type="journal article" date="2020" name="Nature">
        <title>Six reference-quality genomes reveal evolution of bat adaptations.</title>
        <authorList>
            <person name="Jebb D."/>
            <person name="Huang Z."/>
            <person name="Pippel M."/>
            <person name="Hughes G.M."/>
            <person name="Lavrichenko K."/>
            <person name="Devanna P."/>
            <person name="Winkler S."/>
            <person name="Jermiin L.S."/>
            <person name="Skirmuntt E.C."/>
            <person name="Katzourakis A."/>
            <person name="Burkitt-Gray L."/>
            <person name="Ray D.A."/>
            <person name="Sullivan K.A.M."/>
            <person name="Roscito J.G."/>
            <person name="Kirilenko B.M."/>
            <person name="Davalos L.M."/>
            <person name="Corthals A.P."/>
            <person name="Power M.L."/>
            <person name="Jones G."/>
            <person name="Ransome R.D."/>
            <person name="Dechmann D.K.N."/>
            <person name="Locatelli A.G."/>
            <person name="Puechmaille S.J."/>
            <person name="Fedrigo O."/>
            <person name="Jarvis E.D."/>
            <person name="Hiller M."/>
            <person name="Vernes S.C."/>
            <person name="Myers E.W."/>
            <person name="Teeling E.C."/>
        </authorList>
    </citation>
    <scope>NUCLEOTIDE SEQUENCE [LARGE SCALE GENOMIC DNA]</scope>
    <source>
        <strain evidence="18">MMolMol1</strain>
        <tissue evidence="18">Muscle</tissue>
    </source>
</reference>
<protein>
    <recommendedName>
        <fullName evidence="14">alpha-N-acetylgalactosaminide alpha-2,6-sialyltransferase</fullName>
        <ecNumber evidence="14">2.4.3.3</ecNumber>
    </recommendedName>
</protein>
<comment type="catalytic activity">
    <reaction evidence="15">
        <text>a 3-O-[N-acetyl-alpha-neuraminyl-(2-&gt;3)-beta-D-galactosyl-(1-&gt;3)-N-acetyl-alpha-D-galactosaminyl]-L-threonyl-[protein] + CMP-N-acetyl-beta-neuraminate = a 3-O-{alpha-Neu5Ac-(2-&gt;3)-beta-D-Gal-(1-&gt;3)-[alpha-Neu5Ac-(2-&gt;6)]-alpha-D-GalNAc}-L-threonyl-[protein] + CMP + H(+)</text>
        <dbReference type="Rhea" id="RHEA:81659"/>
        <dbReference type="Rhea" id="RHEA-COMP:14417"/>
        <dbReference type="Rhea" id="RHEA-COMP:16763"/>
        <dbReference type="ChEBI" id="CHEBI:15378"/>
        <dbReference type="ChEBI" id="CHEBI:57812"/>
        <dbReference type="ChEBI" id="CHEBI:60377"/>
        <dbReference type="ChEBI" id="CHEBI:139598"/>
        <dbReference type="ChEBI" id="CHEBI:156398"/>
    </reaction>
    <physiologicalReaction direction="left-to-right" evidence="15">
        <dbReference type="Rhea" id="RHEA:81660"/>
    </physiologicalReaction>
</comment>
<dbReference type="EC" id="2.4.3.3" evidence="14"/>
<dbReference type="InterPro" id="IPR001675">
    <property type="entry name" value="Glyco_trans_29"/>
</dbReference>
<keyword evidence="5" id="KW-0808">Transferase</keyword>
<name>A0A7J8CZ07_MOLMO</name>
<evidence type="ECO:0000313" key="19">
    <source>
        <dbReference type="Proteomes" id="UP000550707"/>
    </source>
</evidence>
<evidence type="ECO:0000256" key="10">
    <source>
        <dbReference type="ARBA" id="ARBA00023136"/>
    </source>
</evidence>
<evidence type="ECO:0000256" key="5">
    <source>
        <dbReference type="ARBA" id="ARBA00022679"/>
    </source>
</evidence>
<evidence type="ECO:0000256" key="3">
    <source>
        <dbReference type="ARBA" id="ARBA00006003"/>
    </source>
</evidence>
<evidence type="ECO:0000256" key="4">
    <source>
        <dbReference type="ARBA" id="ARBA00022676"/>
    </source>
</evidence>
<evidence type="ECO:0000256" key="17">
    <source>
        <dbReference type="SAM" id="MobiDB-lite"/>
    </source>
</evidence>
<dbReference type="AlphaFoldDB" id="A0A7J8CZ07"/>
<dbReference type="PRINTS" id="PR01217">
    <property type="entry name" value="PRICHEXTENSN"/>
</dbReference>
<evidence type="ECO:0000256" key="2">
    <source>
        <dbReference type="ARBA" id="ARBA00004922"/>
    </source>
</evidence>
<proteinExistence type="inferred from homology"/>
<keyword evidence="9" id="KW-0333">Golgi apparatus</keyword>
<keyword evidence="7" id="KW-0735">Signal-anchor</keyword>
<evidence type="ECO:0000256" key="9">
    <source>
        <dbReference type="ARBA" id="ARBA00023034"/>
    </source>
</evidence>
<keyword evidence="19" id="KW-1185">Reference proteome</keyword>
<sequence>MSSPSHTPNPSPTQSPSQSRTNTNNPANQPYSSPSPSPTRGSSSHPLSHPATPTASQPSSRTSSLNPSPHTQHVPRGSQTPTPPTSKSPSQSGLKPASRNPSQTPPPVPPAKSPSHSPATSASYIGAIPAIPAYIAPYVPRFLKEPPFFQPPTSPLPQCTPALQPHTYFGPEASASKFKLLHPDFISYLTERFLKSKLIDTNFRDLYMPSTGALMLLTALHTCDQVSAYGFITSNYWKFSDHYFERVKKPLIFYANHDLSLEAALWRDLHTASILQLYQR</sequence>
<dbReference type="PANTHER" id="PTHR45941:SF5">
    <property type="entry name" value="ALPHA-N-ACETYLGALACTOSAMINIDE ALPHA-2,6-SIALYLTRANSFERASE 2"/>
    <property type="match status" value="1"/>
</dbReference>
<feature type="compositionally biased region" description="Polar residues" evidence="17">
    <location>
        <begin position="51"/>
        <end position="71"/>
    </location>
</feature>
<evidence type="ECO:0000313" key="18">
    <source>
        <dbReference type="EMBL" id="KAF6416121.1"/>
    </source>
</evidence>
<keyword evidence="12" id="KW-0325">Glycoprotein</keyword>
<dbReference type="Pfam" id="PF00777">
    <property type="entry name" value="Glyco_transf_29"/>
    <property type="match status" value="1"/>
</dbReference>
<accession>A0A7J8CZ07</accession>
<gene>
    <name evidence="18" type="ORF">HJG59_009437</name>
</gene>
<comment type="caution">
    <text evidence="18">The sequence shown here is derived from an EMBL/GenBank/DDBJ whole genome shotgun (WGS) entry which is preliminary data.</text>
</comment>
<evidence type="ECO:0000256" key="13">
    <source>
        <dbReference type="ARBA" id="ARBA00036348"/>
    </source>
</evidence>
<dbReference type="PANTHER" id="PTHR45941">
    <property type="entry name" value="ALPHA-N-ACETYLGALACTOSAMINIDE ALPHA-2,6-SIALYLTRANSFERASE 2-LIKE-RELATED"/>
    <property type="match status" value="1"/>
</dbReference>
<feature type="region of interest" description="Disordered" evidence="17">
    <location>
        <begin position="1"/>
        <end position="120"/>
    </location>
</feature>
<comment type="catalytic activity">
    <reaction evidence="16">
        <text>a 3-O-[N-acetyl-alpha-D-galactosaminyl]-L-threonyl-[protein] + CMP-N-acetyl-beta-neuraminate = a 3-O-[N-acetyl-alpha-neuraminosyl-(2-&gt;6)-N-acetyl-alpha-D-galactosaminyl]-L-threonyl-[protein] + CMP + H(+)</text>
        <dbReference type="Rhea" id="RHEA:81643"/>
        <dbReference type="Rhea" id="RHEA-COMP:11689"/>
        <dbReference type="Rhea" id="RHEA-COMP:19720"/>
        <dbReference type="ChEBI" id="CHEBI:15378"/>
        <dbReference type="ChEBI" id="CHEBI:57812"/>
        <dbReference type="ChEBI" id="CHEBI:60377"/>
        <dbReference type="ChEBI" id="CHEBI:87075"/>
        <dbReference type="ChEBI" id="CHEBI:231970"/>
    </reaction>
    <physiologicalReaction direction="left-to-right" evidence="16">
        <dbReference type="Rhea" id="RHEA:81644"/>
    </physiologicalReaction>
</comment>
<evidence type="ECO:0000256" key="15">
    <source>
        <dbReference type="ARBA" id="ARBA00050664"/>
    </source>
</evidence>
<dbReference type="EMBL" id="JACASF010000019">
    <property type="protein sequence ID" value="KAF6416121.1"/>
    <property type="molecule type" value="Genomic_DNA"/>
</dbReference>
<keyword evidence="11" id="KW-1015">Disulfide bond</keyword>
<keyword evidence="10" id="KW-0472">Membrane</keyword>
<dbReference type="InterPro" id="IPR038578">
    <property type="entry name" value="GT29-like_sf"/>
</dbReference>
<evidence type="ECO:0000256" key="12">
    <source>
        <dbReference type="ARBA" id="ARBA00023180"/>
    </source>
</evidence>
<dbReference type="GO" id="GO:0006493">
    <property type="term" value="P:protein O-linked glycosylation"/>
    <property type="evidence" value="ECO:0007669"/>
    <property type="project" value="TreeGrafter"/>
</dbReference>
<comment type="similarity">
    <text evidence="3">Belongs to the glycosyltransferase 29 family.</text>
</comment>
<feature type="compositionally biased region" description="Pro residues" evidence="17">
    <location>
        <begin position="103"/>
        <end position="112"/>
    </location>
</feature>
<evidence type="ECO:0000256" key="14">
    <source>
        <dbReference type="ARBA" id="ARBA00039109"/>
    </source>
</evidence>
<evidence type="ECO:0000256" key="11">
    <source>
        <dbReference type="ARBA" id="ARBA00023157"/>
    </source>
</evidence>
<evidence type="ECO:0000256" key="6">
    <source>
        <dbReference type="ARBA" id="ARBA00022692"/>
    </source>
</evidence>
<evidence type="ECO:0000256" key="1">
    <source>
        <dbReference type="ARBA" id="ARBA00004323"/>
    </source>
</evidence>
<dbReference type="Proteomes" id="UP000550707">
    <property type="component" value="Unassembled WGS sequence"/>
</dbReference>
<comment type="pathway">
    <text evidence="2">Protein modification; protein glycosylation.</text>
</comment>
<feature type="compositionally biased region" description="Low complexity" evidence="17">
    <location>
        <begin position="14"/>
        <end position="46"/>
    </location>
</feature>
<keyword evidence="8" id="KW-1133">Transmembrane helix</keyword>
<keyword evidence="6" id="KW-0812">Transmembrane</keyword>